<keyword evidence="2" id="KW-0539">Nucleus</keyword>
<evidence type="ECO:0000313" key="4">
    <source>
        <dbReference type="EMBL" id="TPX18641.1"/>
    </source>
</evidence>
<organism evidence="4 5">
    <name type="scientific">Thyridium curvatum</name>
    <dbReference type="NCBI Taxonomy" id="1093900"/>
    <lineage>
        <taxon>Eukaryota</taxon>
        <taxon>Fungi</taxon>
        <taxon>Dikarya</taxon>
        <taxon>Ascomycota</taxon>
        <taxon>Pezizomycotina</taxon>
        <taxon>Sordariomycetes</taxon>
        <taxon>Sordariomycetidae</taxon>
        <taxon>Thyridiales</taxon>
        <taxon>Thyridiaceae</taxon>
        <taxon>Thyridium</taxon>
    </lineage>
</organism>
<feature type="compositionally biased region" description="Basic and acidic residues" evidence="3">
    <location>
        <begin position="134"/>
        <end position="160"/>
    </location>
</feature>
<dbReference type="PANTHER" id="PTHR31001">
    <property type="entry name" value="UNCHARACTERIZED TRANSCRIPTIONAL REGULATORY PROTEIN"/>
    <property type="match status" value="1"/>
</dbReference>
<dbReference type="InterPro" id="IPR050613">
    <property type="entry name" value="Sec_Metabolite_Reg"/>
</dbReference>
<evidence type="ECO:0000313" key="5">
    <source>
        <dbReference type="Proteomes" id="UP000319257"/>
    </source>
</evidence>
<dbReference type="EMBL" id="SKBQ01000010">
    <property type="protein sequence ID" value="TPX18641.1"/>
    <property type="molecule type" value="Genomic_DNA"/>
</dbReference>
<dbReference type="OrthoDB" id="410267at2759"/>
<keyword evidence="5" id="KW-1185">Reference proteome</keyword>
<dbReference type="GeneID" id="41969945"/>
<name>A0A507BN39_9PEZI</name>
<comment type="caution">
    <text evidence="4">The sequence shown here is derived from an EMBL/GenBank/DDBJ whole genome shotgun (WGS) entry which is preliminary data.</text>
</comment>
<sequence>MEASLAISERHLGHVKPPQQTGLFGLHPEEGQVFEDGTLYQLCPKVIEVFLCTEIQSGRPALMPCCRGEQDICCQAIGSPTTTELKSSPLQDNTVSPGANLHDADALRARVVQLETELRSFRAASAPKRPPSRTRTEPSYHITLLDESRPDEPTARHDIGNPDGAGEQAPERDSVINDAASILEFLAWGRRKNPDFHSVASPEAVVKGPGASEDIGDAPSQDHFPDNIDDPCPLAVLQMLLPSKRQVWQLVDYHDESLLWYHGSYYSPTFRKQLHDFYSRFNGSIEHAGVNLQWVALLFSILAGTITCAPVYRAHVWGFRDPERETLSRRWARASVTCLNRAEYTANHSILSVQAIATLTIAAHMLGLSNMQSIHLAAAVRIAQSLGLHRLTEDSPGTPVEKETGKRVWSQLCSQDWFSLPFSETYLVNPIYSHSDPPLNCHDEDLLPLPNSVPTITSYCRFLNRVANIMPQLQDGLMSCNTVFTRYEQVLFWDKRLRALATGERPAFLGHVPLDPVWPAYVPWARRSLAISSAHKIIMIHRSFLSESFKNPAFAFTRCTCIAASKTIIREYKFVVEEDGPVLWIHQAFSVAASIILLLDLLHRDPSDKEYAEHKQLAEGTVHILRRCQNSMIAARGVKLLSALLKELPCPSDTTKHWRKRAADDVDAVPPQDAKGHKRQRRFDVSTFVKSYCGDVTQSSTGRTGPENVLVSSDETLPPSCNAGDAEELTLGPQEGFQDLATHDPFYSALGIEGSTDFENLLYLANHDFSML</sequence>
<feature type="region of interest" description="Disordered" evidence="3">
    <location>
        <begin position="122"/>
        <end position="172"/>
    </location>
</feature>
<dbReference type="STRING" id="1093900.A0A507BN39"/>
<proteinExistence type="predicted"/>
<protein>
    <recommendedName>
        <fullName evidence="6">Transcription factor domain-containing protein</fullName>
    </recommendedName>
</protein>
<evidence type="ECO:0008006" key="6">
    <source>
        <dbReference type="Google" id="ProtNLM"/>
    </source>
</evidence>
<dbReference type="Proteomes" id="UP000319257">
    <property type="component" value="Unassembled WGS sequence"/>
</dbReference>
<evidence type="ECO:0000256" key="3">
    <source>
        <dbReference type="SAM" id="MobiDB-lite"/>
    </source>
</evidence>
<dbReference type="RefSeq" id="XP_031000352.1">
    <property type="nucleotide sequence ID" value="XM_031136694.1"/>
</dbReference>
<reference evidence="4 5" key="1">
    <citation type="submission" date="2019-06" db="EMBL/GenBank/DDBJ databases">
        <title>Draft genome sequence of the filamentous fungus Phialemoniopsis curvata isolated from diesel fuel.</title>
        <authorList>
            <person name="Varaljay V.A."/>
            <person name="Lyon W.J."/>
            <person name="Crouch A.L."/>
            <person name="Drake C.E."/>
            <person name="Hollomon J.M."/>
            <person name="Nadeau L.J."/>
            <person name="Nunn H.S."/>
            <person name="Stevenson B.S."/>
            <person name="Bojanowski C.L."/>
            <person name="Crookes-Goodson W.J."/>
        </authorList>
    </citation>
    <scope>NUCLEOTIDE SEQUENCE [LARGE SCALE GENOMIC DNA]</scope>
    <source>
        <strain evidence="4 5">D216</strain>
    </source>
</reference>
<evidence type="ECO:0000256" key="1">
    <source>
        <dbReference type="ARBA" id="ARBA00004123"/>
    </source>
</evidence>
<dbReference type="InParanoid" id="A0A507BN39"/>
<dbReference type="PANTHER" id="PTHR31001:SF76">
    <property type="entry name" value="ZN(2)-C6 FUNGAL-TYPE DOMAIN-CONTAINING PROTEIN"/>
    <property type="match status" value="1"/>
</dbReference>
<feature type="region of interest" description="Disordered" evidence="3">
    <location>
        <begin position="659"/>
        <end position="680"/>
    </location>
</feature>
<gene>
    <name evidence="4" type="ORF">E0L32_002498</name>
</gene>
<accession>A0A507BN39</accession>
<comment type="subcellular location">
    <subcellularLocation>
        <location evidence="1">Nucleus</location>
    </subcellularLocation>
</comment>
<evidence type="ECO:0000256" key="2">
    <source>
        <dbReference type="ARBA" id="ARBA00023242"/>
    </source>
</evidence>
<dbReference type="CDD" id="cd12148">
    <property type="entry name" value="fungal_TF_MHR"/>
    <property type="match status" value="1"/>
</dbReference>
<dbReference type="GO" id="GO:0005634">
    <property type="term" value="C:nucleus"/>
    <property type="evidence" value="ECO:0007669"/>
    <property type="project" value="UniProtKB-SubCell"/>
</dbReference>
<dbReference type="AlphaFoldDB" id="A0A507BN39"/>